<dbReference type="InterPro" id="IPR007627">
    <property type="entry name" value="RNA_pol_sigma70_r2"/>
</dbReference>
<proteinExistence type="inferred from homology"/>
<organism evidence="7 8">
    <name type="scientific">Lacrimispora celerecrescens</name>
    <dbReference type="NCBI Taxonomy" id="29354"/>
    <lineage>
        <taxon>Bacteria</taxon>
        <taxon>Bacillati</taxon>
        <taxon>Bacillota</taxon>
        <taxon>Clostridia</taxon>
        <taxon>Lachnospirales</taxon>
        <taxon>Lachnospiraceae</taxon>
        <taxon>Lacrimispora</taxon>
    </lineage>
</organism>
<reference evidence="7 8" key="1">
    <citation type="submission" date="2014-07" db="EMBL/GenBank/DDBJ databases">
        <title>Draft genome of Clostridium celerecrescens 152B isolated from sediments associated with methane hydrate from Krishna Godavari basin.</title>
        <authorList>
            <person name="Honkalas V.S."/>
            <person name="Dabir A.P."/>
            <person name="Arora P."/>
            <person name="Dhakephalkar P.K."/>
        </authorList>
    </citation>
    <scope>NUCLEOTIDE SEQUENCE [LARGE SCALE GENOMIC DNA]</scope>
    <source>
        <strain evidence="7 8">152B</strain>
    </source>
</reference>
<dbReference type="Gene3D" id="1.10.10.10">
    <property type="entry name" value="Winged helix-like DNA-binding domain superfamily/Winged helix DNA-binding domain"/>
    <property type="match status" value="1"/>
</dbReference>
<feature type="domain" description="RNA polymerase sigma factor 70 region 4 type 2" evidence="6">
    <location>
        <begin position="102"/>
        <end position="150"/>
    </location>
</feature>
<dbReference type="InterPro" id="IPR013249">
    <property type="entry name" value="RNA_pol_sigma70_r4_t2"/>
</dbReference>
<feature type="domain" description="RNA polymerase sigma-70 region 2" evidence="5">
    <location>
        <begin position="16"/>
        <end position="79"/>
    </location>
</feature>
<keyword evidence="2" id="KW-0805">Transcription regulation</keyword>
<evidence type="ECO:0000256" key="2">
    <source>
        <dbReference type="ARBA" id="ARBA00023015"/>
    </source>
</evidence>
<dbReference type="PANTHER" id="PTHR43133">
    <property type="entry name" value="RNA POLYMERASE ECF-TYPE SIGMA FACTO"/>
    <property type="match status" value="1"/>
</dbReference>
<dbReference type="STRING" id="29354.IO98_10615"/>
<evidence type="ECO:0000256" key="1">
    <source>
        <dbReference type="ARBA" id="ARBA00010641"/>
    </source>
</evidence>
<dbReference type="RefSeq" id="WP_038280786.1">
    <property type="nucleotide sequence ID" value="NZ_JPME01000012.1"/>
</dbReference>
<sequence length="159" mass="19166">MKQKIEEEAERILLKNYESYYRLAYSYVKNEQDALDIVQESAYRVIKECRRLREETYLSTWIHRIVINASIDFLRKQKKESVSFDEVEIPHEDSYKEDDPLELLSSLEEKDRTIVILKYMEEWKLEEIAEILEMNVSTVKARLYRALKKLKILLEPEIT</sequence>
<dbReference type="GO" id="GO:0003677">
    <property type="term" value="F:DNA binding"/>
    <property type="evidence" value="ECO:0007669"/>
    <property type="project" value="InterPro"/>
</dbReference>
<dbReference type="PANTHER" id="PTHR43133:SF51">
    <property type="entry name" value="RNA POLYMERASE SIGMA FACTOR"/>
    <property type="match status" value="1"/>
</dbReference>
<dbReference type="Pfam" id="PF04542">
    <property type="entry name" value="Sigma70_r2"/>
    <property type="match status" value="1"/>
</dbReference>
<evidence type="ECO:0000313" key="8">
    <source>
        <dbReference type="Proteomes" id="UP000028525"/>
    </source>
</evidence>
<dbReference type="InterPro" id="IPR014284">
    <property type="entry name" value="RNA_pol_sigma-70_dom"/>
</dbReference>
<dbReference type="InterPro" id="IPR013324">
    <property type="entry name" value="RNA_pol_sigma_r3/r4-like"/>
</dbReference>
<keyword evidence="8" id="KW-1185">Reference proteome</keyword>
<dbReference type="Gene3D" id="1.10.1740.10">
    <property type="match status" value="1"/>
</dbReference>
<accession>A0A084JN44</accession>
<dbReference type="InterPro" id="IPR013325">
    <property type="entry name" value="RNA_pol_sigma_r2"/>
</dbReference>
<dbReference type="GO" id="GO:0016987">
    <property type="term" value="F:sigma factor activity"/>
    <property type="evidence" value="ECO:0007669"/>
    <property type="project" value="UniProtKB-KW"/>
</dbReference>
<comment type="caution">
    <text evidence="7">The sequence shown here is derived from an EMBL/GenBank/DDBJ whole genome shotgun (WGS) entry which is preliminary data.</text>
</comment>
<keyword evidence="3" id="KW-0731">Sigma factor</keyword>
<evidence type="ECO:0000256" key="4">
    <source>
        <dbReference type="ARBA" id="ARBA00023163"/>
    </source>
</evidence>
<evidence type="ECO:0000259" key="5">
    <source>
        <dbReference type="Pfam" id="PF04542"/>
    </source>
</evidence>
<evidence type="ECO:0000313" key="7">
    <source>
        <dbReference type="EMBL" id="KEZ90378.1"/>
    </source>
</evidence>
<dbReference type="Pfam" id="PF08281">
    <property type="entry name" value="Sigma70_r4_2"/>
    <property type="match status" value="1"/>
</dbReference>
<dbReference type="CDD" id="cd06171">
    <property type="entry name" value="Sigma70_r4"/>
    <property type="match status" value="1"/>
</dbReference>
<dbReference type="EMBL" id="JPME01000012">
    <property type="protein sequence ID" value="KEZ90378.1"/>
    <property type="molecule type" value="Genomic_DNA"/>
</dbReference>
<dbReference type="NCBIfam" id="TIGR02937">
    <property type="entry name" value="sigma70-ECF"/>
    <property type="match status" value="1"/>
</dbReference>
<dbReference type="SUPFAM" id="SSF88659">
    <property type="entry name" value="Sigma3 and sigma4 domains of RNA polymerase sigma factors"/>
    <property type="match status" value="1"/>
</dbReference>
<dbReference type="GO" id="GO:0006352">
    <property type="term" value="P:DNA-templated transcription initiation"/>
    <property type="evidence" value="ECO:0007669"/>
    <property type="project" value="InterPro"/>
</dbReference>
<dbReference type="InterPro" id="IPR039425">
    <property type="entry name" value="RNA_pol_sigma-70-like"/>
</dbReference>
<protein>
    <submittedName>
        <fullName evidence="7">RNA polymerase sigma24 factor</fullName>
    </submittedName>
</protein>
<name>A0A084JN44_9FIRM</name>
<evidence type="ECO:0000256" key="3">
    <source>
        <dbReference type="ARBA" id="ARBA00023082"/>
    </source>
</evidence>
<dbReference type="OrthoDB" id="9782703at2"/>
<gene>
    <name evidence="7" type="ORF">IO98_10615</name>
</gene>
<keyword evidence="4" id="KW-0804">Transcription</keyword>
<evidence type="ECO:0000259" key="6">
    <source>
        <dbReference type="Pfam" id="PF08281"/>
    </source>
</evidence>
<comment type="similarity">
    <text evidence="1">Belongs to the sigma-70 factor family. ECF subfamily.</text>
</comment>
<dbReference type="InterPro" id="IPR036388">
    <property type="entry name" value="WH-like_DNA-bd_sf"/>
</dbReference>
<dbReference type="AlphaFoldDB" id="A0A084JN44"/>
<dbReference type="SUPFAM" id="SSF88946">
    <property type="entry name" value="Sigma2 domain of RNA polymerase sigma factors"/>
    <property type="match status" value="1"/>
</dbReference>
<dbReference type="Proteomes" id="UP000028525">
    <property type="component" value="Unassembled WGS sequence"/>
</dbReference>